<sequence>MSHYTRVRTSLHDQETLVRALRKLGFDQVESHPEPQSLYGYQGDRRSQRAEVIIRRQCVGAASNDIGFARAGDDGFQAIISDYDRRRFNEAWLRRLTQTYGHESALSFAEEHGYEILTEETDKAGNVRLTLRRGTF</sequence>
<name>A0A5N8W683_9ACTN</name>
<reference evidence="1 2" key="1">
    <citation type="submission" date="2019-07" db="EMBL/GenBank/DDBJ databases">
        <title>New species of Amycolatopsis and Streptomyces.</title>
        <authorList>
            <person name="Duangmal K."/>
            <person name="Teo W.F.A."/>
            <person name="Lipun K."/>
        </authorList>
    </citation>
    <scope>NUCLEOTIDE SEQUENCE [LARGE SCALE GENOMIC DNA]</scope>
    <source>
        <strain evidence="1 2">TISTR 2346</strain>
    </source>
</reference>
<comment type="caution">
    <text evidence="1">The sequence shown here is derived from an EMBL/GenBank/DDBJ whole genome shotgun (WGS) entry which is preliminary data.</text>
</comment>
<dbReference type="Proteomes" id="UP000326979">
    <property type="component" value="Unassembled WGS sequence"/>
</dbReference>
<dbReference type="PANTHER" id="PTHR39638">
    <property type="entry name" value="YCF35"/>
    <property type="match status" value="1"/>
</dbReference>
<dbReference type="EMBL" id="VJZE01000192">
    <property type="protein sequence ID" value="MPY42993.1"/>
    <property type="molecule type" value="Genomic_DNA"/>
</dbReference>
<gene>
    <name evidence="1" type="ORF">FNH04_24735</name>
</gene>
<dbReference type="AlphaFoldDB" id="A0A5N8W683"/>
<keyword evidence="2" id="KW-1185">Reference proteome</keyword>
<dbReference type="RefSeq" id="WP_322723757.1">
    <property type="nucleotide sequence ID" value="NZ_BAABEQ010000084.1"/>
</dbReference>
<dbReference type="Pfam" id="PF06868">
    <property type="entry name" value="DUF1257"/>
    <property type="match status" value="1"/>
</dbReference>
<evidence type="ECO:0000313" key="2">
    <source>
        <dbReference type="Proteomes" id="UP000326979"/>
    </source>
</evidence>
<protein>
    <submittedName>
        <fullName evidence="1">DUF1257 domain-containing protein</fullName>
    </submittedName>
</protein>
<organism evidence="1 2">
    <name type="scientific">Streptomyces phyllanthi</name>
    <dbReference type="NCBI Taxonomy" id="1803180"/>
    <lineage>
        <taxon>Bacteria</taxon>
        <taxon>Bacillati</taxon>
        <taxon>Actinomycetota</taxon>
        <taxon>Actinomycetes</taxon>
        <taxon>Kitasatosporales</taxon>
        <taxon>Streptomycetaceae</taxon>
        <taxon>Streptomyces</taxon>
    </lineage>
</organism>
<dbReference type="InterPro" id="IPR009666">
    <property type="entry name" value="Uncharacterised_Ycf35"/>
</dbReference>
<evidence type="ECO:0000313" key="1">
    <source>
        <dbReference type="EMBL" id="MPY42993.1"/>
    </source>
</evidence>
<dbReference type="PANTHER" id="PTHR39638:SF2">
    <property type="entry name" value="YCF35"/>
    <property type="match status" value="1"/>
</dbReference>
<accession>A0A5N8W683</accession>
<proteinExistence type="predicted"/>